<evidence type="ECO:0000259" key="5">
    <source>
        <dbReference type="PROSITE" id="PS51442"/>
    </source>
</evidence>
<dbReference type="Pfam" id="PF25967">
    <property type="entry name" value="RND-MFP_C"/>
    <property type="match status" value="1"/>
</dbReference>
<dbReference type="GO" id="GO:0022857">
    <property type="term" value="F:transmembrane transporter activity"/>
    <property type="evidence" value="ECO:0007669"/>
    <property type="project" value="InterPro"/>
</dbReference>
<feature type="chain" id="PRO_5011511781" evidence="4">
    <location>
        <begin position="25"/>
        <end position="387"/>
    </location>
</feature>
<dbReference type="PANTHER" id="PTHR30158:SF26">
    <property type="entry name" value="RESISTANCE-NODULATION-CELL DIVISION (RND) MULTIDRUG EFFLUX MEMBRANE FUSION PROTEIN MEXE"/>
    <property type="match status" value="1"/>
</dbReference>
<keyword evidence="3" id="KW-0175">Coiled coil</keyword>
<dbReference type="Pfam" id="PF25876">
    <property type="entry name" value="HH_MFP_RND"/>
    <property type="match status" value="1"/>
</dbReference>
<dbReference type="PROSITE" id="PS51442">
    <property type="entry name" value="M_PRO"/>
    <property type="match status" value="1"/>
</dbReference>
<evidence type="ECO:0000313" key="6">
    <source>
        <dbReference type="EMBL" id="SDC63962.1"/>
    </source>
</evidence>
<dbReference type="NCBIfam" id="TIGR01730">
    <property type="entry name" value="RND_mfp"/>
    <property type="match status" value="1"/>
</dbReference>
<dbReference type="AlphaFoldDB" id="A0A1G6N7X7"/>
<dbReference type="Gene3D" id="1.10.287.470">
    <property type="entry name" value="Helix hairpin bin"/>
    <property type="match status" value="1"/>
</dbReference>
<evidence type="ECO:0000256" key="4">
    <source>
        <dbReference type="SAM" id="SignalP"/>
    </source>
</evidence>
<comment type="similarity">
    <text evidence="2">Belongs to the membrane fusion protein (MFP) (TC 8.A.1) family.</text>
</comment>
<evidence type="ECO:0000256" key="3">
    <source>
        <dbReference type="SAM" id="Coils"/>
    </source>
</evidence>
<name>A0A1G6N7X7_9BRAD</name>
<dbReference type="Gene3D" id="2.40.420.20">
    <property type="match status" value="1"/>
</dbReference>
<keyword evidence="4" id="KW-0732">Signal</keyword>
<dbReference type="Proteomes" id="UP000199245">
    <property type="component" value="Unassembled WGS sequence"/>
</dbReference>
<dbReference type="InterPro" id="IPR058627">
    <property type="entry name" value="MdtA-like_C"/>
</dbReference>
<feature type="signal peptide" evidence="4">
    <location>
        <begin position="1"/>
        <end position="24"/>
    </location>
</feature>
<comment type="subcellular location">
    <subcellularLocation>
        <location evidence="1">Cell envelope</location>
    </subcellularLocation>
</comment>
<gene>
    <name evidence="6" type="ORF">SAMN05216337_100449</name>
</gene>
<dbReference type="InterPro" id="IPR008740">
    <property type="entry name" value="Peptidase_C30_CoV"/>
</dbReference>
<dbReference type="PANTHER" id="PTHR30158">
    <property type="entry name" value="ACRA/E-RELATED COMPONENT OF DRUG EFFLUX TRANSPORTER"/>
    <property type="match status" value="1"/>
</dbReference>
<dbReference type="GO" id="GO:0005886">
    <property type="term" value="C:plasma membrane"/>
    <property type="evidence" value="ECO:0007669"/>
    <property type="project" value="TreeGrafter"/>
</dbReference>
<dbReference type="GO" id="GO:0046677">
    <property type="term" value="P:response to antibiotic"/>
    <property type="evidence" value="ECO:0007669"/>
    <property type="project" value="TreeGrafter"/>
</dbReference>
<dbReference type="InterPro" id="IPR058625">
    <property type="entry name" value="MdtA-like_BSH"/>
</dbReference>
<dbReference type="Gene3D" id="2.40.50.100">
    <property type="match status" value="1"/>
</dbReference>
<organism evidence="6 7">
    <name type="scientific">Bradyrhizobium brasilense</name>
    <dbReference type="NCBI Taxonomy" id="1419277"/>
    <lineage>
        <taxon>Bacteria</taxon>
        <taxon>Pseudomonadati</taxon>
        <taxon>Pseudomonadota</taxon>
        <taxon>Alphaproteobacteria</taxon>
        <taxon>Hyphomicrobiales</taxon>
        <taxon>Nitrobacteraceae</taxon>
        <taxon>Bradyrhizobium</taxon>
    </lineage>
</organism>
<accession>A0A1G6N7X7</accession>
<dbReference type="Gene3D" id="2.40.30.170">
    <property type="match status" value="1"/>
</dbReference>
<feature type="coiled-coil region" evidence="3">
    <location>
        <begin position="109"/>
        <end position="136"/>
    </location>
</feature>
<evidence type="ECO:0000256" key="2">
    <source>
        <dbReference type="ARBA" id="ARBA00009477"/>
    </source>
</evidence>
<evidence type="ECO:0000313" key="7">
    <source>
        <dbReference type="Proteomes" id="UP000199245"/>
    </source>
</evidence>
<dbReference type="PROSITE" id="PS51257">
    <property type="entry name" value="PROKAR_LIPOPROTEIN"/>
    <property type="match status" value="1"/>
</dbReference>
<dbReference type="GO" id="GO:0030313">
    <property type="term" value="C:cell envelope"/>
    <property type="evidence" value="ECO:0007669"/>
    <property type="project" value="UniProtKB-SubCell"/>
</dbReference>
<sequence length="387" mass="42163">MSHRHYFVASLRVSLFTAAMTVMASVLTACSDSQAEAPPPPPEVDVAMVVTKSVRQWDEFTGRIAAIGSVDIRPRVSGYIDRIAFKEGDMVKAGDLLFVIDPRPYRATYDSAVAQLERARASAQLAQAQYKRAESLIKTDAISTDTYDTRSASLGQTNADVHAAEAALATAKLNLDFTEVRSPIAGRVSRALLTLGNLVQADQTVLTSVVSQDPVYVYFQPDERSFLRYRELTRKGERASSDNPVQVGLASETGFPHSGTVNFVNNQVDAATGTINVRATVPNPDGIFVPGLYARVQLEGRAQYMAMLIDDKAIMTDQDRKYVYVIGPEDKARRKDIVLGSVQEGLRAVQSGLDANDRVIVSGLQKIFAPDTKVKPNVVAMSTRSQS</sequence>
<dbReference type="InterPro" id="IPR058624">
    <property type="entry name" value="MdtA-like_HH"/>
</dbReference>
<dbReference type="SUPFAM" id="SSF111369">
    <property type="entry name" value="HlyD-like secretion proteins"/>
    <property type="match status" value="1"/>
</dbReference>
<protein>
    <submittedName>
        <fullName evidence="6">Membrane fusion protein, multidrug efflux system</fullName>
    </submittedName>
</protein>
<dbReference type="GO" id="GO:0008233">
    <property type="term" value="F:peptidase activity"/>
    <property type="evidence" value="ECO:0007669"/>
    <property type="project" value="InterPro"/>
</dbReference>
<evidence type="ECO:0000256" key="1">
    <source>
        <dbReference type="ARBA" id="ARBA00004196"/>
    </source>
</evidence>
<dbReference type="Pfam" id="PF25917">
    <property type="entry name" value="BSH_RND"/>
    <property type="match status" value="1"/>
</dbReference>
<dbReference type="InterPro" id="IPR006143">
    <property type="entry name" value="RND_pump_MFP"/>
</dbReference>
<dbReference type="EMBL" id="FMZW01000004">
    <property type="protein sequence ID" value="SDC63962.1"/>
    <property type="molecule type" value="Genomic_DNA"/>
</dbReference>
<dbReference type="Pfam" id="PF25944">
    <property type="entry name" value="Beta-barrel_RND"/>
    <property type="match status" value="1"/>
</dbReference>
<proteinExistence type="inferred from homology"/>
<dbReference type="GO" id="GO:0019082">
    <property type="term" value="P:viral protein processing"/>
    <property type="evidence" value="ECO:0007669"/>
    <property type="project" value="InterPro"/>
</dbReference>
<feature type="domain" description="Peptidase C30" evidence="5">
    <location>
        <begin position="362"/>
        <end position="387"/>
    </location>
</feature>
<reference evidence="6 7" key="1">
    <citation type="submission" date="2016-10" db="EMBL/GenBank/DDBJ databases">
        <authorList>
            <person name="de Groot N.N."/>
        </authorList>
    </citation>
    <scope>NUCLEOTIDE SEQUENCE [LARGE SCALE GENOMIC DNA]</scope>
    <source>
        <strain evidence="6 7">R5</strain>
    </source>
</reference>
<dbReference type="InterPro" id="IPR058626">
    <property type="entry name" value="MdtA-like_b-barrel"/>
</dbReference>